<feature type="compositionally biased region" description="Polar residues" evidence="2">
    <location>
        <begin position="1892"/>
        <end position="1908"/>
    </location>
</feature>
<feature type="region of interest" description="Disordered" evidence="2">
    <location>
        <begin position="1"/>
        <end position="25"/>
    </location>
</feature>
<dbReference type="PROSITE" id="PS50003">
    <property type="entry name" value="PH_DOMAIN"/>
    <property type="match status" value="1"/>
</dbReference>
<proteinExistence type="predicted"/>
<dbReference type="OrthoDB" id="2149224at2759"/>
<organism evidence="4 5">
    <name type="scientific">Scytalidium lignicola</name>
    <name type="common">Hyphomycete</name>
    <dbReference type="NCBI Taxonomy" id="5539"/>
    <lineage>
        <taxon>Eukaryota</taxon>
        <taxon>Fungi</taxon>
        <taxon>Dikarya</taxon>
        <taxon>Ascomycota</taxon>
        <taxon>Pezizomycotina</taxon>
        <taxon>Leotiomycetes</taxon>
        <taxon>Leotiomycetes incertae sedis</taxon>
        <taxon>Scytalidium</taxon>
    </lineage>
</organism>
<feature type="region of interest" description="Disordered" evidence="2">
    <location>
        <begin position="1763"/>
        <end position="1785"/>
    </location>
</feature>
<feature type="compositionally biased region" description="Polar residues" evidence="2">
    <location>
        <begin position="146"/>
        <end position="159"/>
    </location>
</feature>
<dbReference type="InterPro" id="IPR024774">
    <property type="entry name" value="PH_dom-Mcp5-type"/>
</dbReference>
<sequence>MASGIDEYGGDPFISPPTSSNHHRFSNFDSKLFALGPTTSPDQAKRALEAHLAETERRIEEASKLGTTLVQQRRDLADRLRDVEKQQTEADITPELRQKLVEIEREYNQVERETARAFLPKSRVPSGERSGSPFTGDSKGPLSPSKFESQATNSPSKLSVPNRKQRNQPANRVHDIEFATEISTSLLSQVRHLQSLLLEKEDALKTVNLEKSRLEIEAEGFLQRLRILDESEQRYKDENWNLETQLQEQVAAVKEAADREKRLNQSLNALQAEKTAAQKEIDEIKLNHAKLVEDHAAALKHHDVELGNVRRNVTLVESERGALQRKVEDLAGQNQELARAVTAQRVRLEERDQARGLSDEDFETAPDNATPEHSPPPSPVKATPRHSMLESETLKSSLQHAHRMIQSLKGNIHREKTEKLELKRMLQDARDEVEKTRMEGSGLGTGNAKRSRKPDPKESKRPPNPAQLGGARRTRSEILMDDNNWEDEDAEGSPSQLPGRFPVSTTTTDYSDHFETANESEAFETANERATETEDFQTGAEEMSGSDELTETEEGPSTGTLRIKPITLAKPTNRYSFMSTASTSDDEDNFEEVRSPTLQHQQSRMRLRASRASSRRSRAPSEDPQLHSSPPPSRSSRESTPAAHNQSLFAELGNMSDDDESLQGTPSRSNFLSRSTTPGSRPGTARRKLLSPDEPVPPLPKLIMIDSGVMTEPWEQEPTTHGASASSVIGAGLEGAAIAEASHLLADNQSWSGSVIRVPMLDAASQWLEEPSNDFLGPDSHTDRLVPTSAYSDMSSQYDLDIEEQVPLSLSAICSEQFEPVEPATIVAPEPEPLAFSSIKSVDSQPIEPVEIPVPLAFSSIHSVITDPIEPIPDPAPESAPLAFSSIHSLHTQPIEPVEIKTPLEISPIQSVPIEPVEVEIPLDFSSIQTVNTPPIEPTLEPILESAPLVVSSVRSVHTQPIESAEPTLIPGLVPAPEPLKFSFIQSVDTQPIEPVEPTPDPVLVPGPVSLDFSSIQSVHTHPIEPVEIKTPLGISTIQSVNTGPVEPEPEPVPEPAPLAFSSIQSVHSEPIEPKLSLAFSSIQAVNTHPIEPIEVKPEFAVSSIQSVHTQPIEPTPVIPEPLPLAFSSIQSVNSHPIEPVAPVAHLAVSSIHSVDAEPIERQTSTPLGFSSIQGVHTEPSEPQTPHKEKRDVVFVPFKAEGPETPKARLINSLPGRNKNKVPSTPIIAEDETRQSPNQSPMVETPESQRPFRELSTNTNERAIRKPRVEMADESSQTALTAEQIDEMLRPKVVPAAEENINSVLLSPSRTANASPSLKARRSQESLRSIRRAGSRMADAELIDGVPSKRSTSPGSVRRESVSSVHPPLPTDHKQVIAAAAQRTGSSNGPGSMGPPPGPVSAYRASANPLFRPRTPNTQSSMTPVSQKGISIQRNINSYGTADIASLPGTSAQSRRSSVSSFVSELDNRFNIRSNVPMRNGVDPSTDPRMINAITQTMIGEYLWKYTRKTGRAGISENRHRRFFWVHPYTRTLYWSDQDPSSAGKSEVKAKSVQIEAVRVVTDDNPMPPGLHRKSIVIMTPGRTVKFTAATGQRHETWFNALSYLLLRGEDDANGDGSEAASAVITQDDVAEFNPGYGNDTNRHSRPSISSYNSRNTRNESRERATVRHSAIPTGLAQGSTSSRLTAGTFSRLSSYWKAGGKEGQTSSFSSRRSRRSVASLYDVGDVYDSAEDLREMIERQDRESDRLENVRACCDGKHDVGHLHHHSARNRHSHNFTPGSTSSRTTQIKSSSWYYNESESVNSPSFFRLLFGENTPIWRSAAAGARTLSCSHLYGLGWQAVGALVAKGSPLTSADDFTRQLPNTESPTSPDSTIPAYRRTTNMPPALGSRRVNSMAQTTRSSASTRPQQHNQHQHQHQHQHDVNNTTPTPAAPNQAMPLPANIAPALITPQREIRESSANLTGSMRKPRQNLDERDHLLMLKTCYDLRHTFKDGTKSQFWTGVSAAFQRETGKLLAQMSATVGRLVETRRRQLSDWENGIIREKPGGELNEAIDRWMEFLKVEDAEAEEERMRQVDARRRVEEARKEARRQSHIAAEHAHQRAQAEVQAAHAQAQTQAHVHAQTQVQPQAQSQVQAIAPAPNSSPIAVTDLRQAGAGDREVSLANGQIDMNGYPPRKRLRGERELSRQLQDQLQHEVYSYHQPEPPEPPKRVIVEGALTKEDWRDIMGNDARLRTLETKIEKIEAIVSQNNKLLLQLLQNQNKSSQEEEQEQRVPVHLDAEFERDYL</sequence>
<feature type="region of interest" description="Disordered" evidence="2">
    <location>
        <begin position="431"/>
        <end position="643"/>
    </location>
</feature>
<dbReference type="Gene3D" id="2.30.29.30">
    <property type="entry name" value="Pleckstrin-homology domain (PH domain)/Phosphotyrosine-binding domain (PTB)"/>
    <property type="match status" value="1"/>
</dbReference>
<feature type="region of interest" description="Disordered" evidence="2">
    <location>
        <begin position="1206"/>
        <end position="1255"/>
    </location>
</feature>
<evidence type="ECO:0000256" key="2">
    <source>
        <dbReference type="SAM" id="MobiDB-lite"/>
    </source>
</evidence>
<feature type="compositionally biased region" description="Basic residues" evidence="2">
    <location>
        <begin position="603"/>
        <end position="618"/>
    </location>
</feature>
<dbReference type="SMART" id="SM00233">
    <property type="entry name" value="PH"/>
    <property type="match status" value="1"/>
</dbReference>
<dbReference type="InterPro" id="IPR001849">
    <property type="entry name" value="PH_domain"/>
</dbReference>
<evidence type="ECO:0000259" key="3">
    <source>
        <dbReference type="PROSITE" id="PS50003"/>
    </source>
</evidence>
<dbReference type="SUPFAM" id="SSF50729">
    <property type="entry name" value="PH domain-like"/>
    <property type="match status" value="1"/>
</dbReference>
<dbReference type="EMBL" id="NCSJ02000178">
    <property type="protein sequence ID" value="RFU28049.1"/>
    <property type="molecule type" value="Genomic_DNA"/>
</dbReference>
<feature type="compositionally biased region" description="Acidic residues" evidence="2">
    <location>
        <begin position="479"/>
        <end position="491"/>
    </location>
</feature>
<dbReference type="GO" id="GO:0000226">
    <property type="term" value="P:microtubule cytoskeleton organization"/>
    <property type="evidence" value="ECO:0007669"/>
    <property type="project" value="TreeGrafter"/>
</dbReference>
<evidence type="ECO:0000313" key="4">
    <source>
        <dbReference type="EMBL" id="RFU28049.1"/>
    </source>
</evidence>
<gene>
    <name evidence="4" type="ORF">B7463_g8293</name>
</gene>
<comment type="caution">
    <text evidence="4">The sequence shown here is derived from an EMBL/GenBank/DDBJ whole genome shotgun (WGS) entry which is preliminary data.</text>
</comment>
<dbReference type="OMA" id="LHHAHRM"/>
<dbReference type="InterPro" id="IPR011993">
    <property type="entry name" value="PH-like_dom_sf"/>
</dbReference>
<feature type="non-terminal residue" evidence="4">
    <location>
        <position position="1"/>
    </location>
</feature>
<feature type="compositionally biased region" description="Polar residues" evidence="2">
    <location>
        <begin position="1861"/>
        <end position="1873"/>
    </location>
</feature>
<feature type="compositionally biased region" description="Polar residues" evidence="2">
    <location>
        <begin position="573"/>
        <end position="583"/>
    </location>
</feature>
<feature type="compositionally biased region" description="Basic and acidic residues" evidence="2">
    <location>
        <begin position="1657"/>
        <end position="1666"/>
    </location>
</feature>
<feature type="region of interest" description="Disordered" evidence="2">
    <location>
        <begin position="655"/>
        <end position="699"/>
    </location>
</feature>
<keyword evidence="1" id="KW-0175">Coiled coil</keyword>
<feature type="region of interest" description="Disordered" evidence="2">
    <location>
        <begin position="1856"/>
        <end position="1939"/>
    </location>
</feature>
<dbReference type="STRING" id="5539.A0A3E2H3V1"/>
<dbReference type="Pfam" id="PF12814">
    <property type="entry name" value="Mcp5_PH"/>
    <property type="match status" value="1"/>
</dbReference>
<dbReference type="GO" id="GO:0015631">
    <property type="term" value="F:tubulin binding"/>
    <property type="evidence" value="ECO:0007669"/>
    <property type="project" value="TreeGrafter"/>
</dbReference>
<dbReference type="PANTHER" id="PTHR28190">
    <property type="entry name" value="NUCLEAR MIGRATION PROTEIN NUM1"/>
    <property type="match status" value="1"/>
</dbReference>
<dbReference type="Proteomes" id="UP000258309">
    <property type="component" value="Unassembled WGS sequence"/>
</dbReference>
<feature type="compositionally biased region" description="Basic residues" evidence="2">
    <location>
        <begin position="1764"/>
        <end position="1775"/>
    </location>
</feature>
<evidence type="ECO:0000313" key="5">
    <source>
        <dbReference type="Proteomes" id="UP000258309"/>
    </source>
</evidence>
<reference evidence="4 5" key="1">
    <citation type="submission" date="2018-05" db="EMBL/GenBank/DDBJ databases">
        <title>Draft genome sequence of Scytalidium lignicola DSM 105466, a ubiquitous saprotrophic fungus.</title>
        <authorList>
            <person name="Buettner E."/>
            <person name="Gebauer A.M."/>
            <person name="Hofrichter M."/>
            <person name="Liers C."/>
            <person name="Kellner H."/>
        </authorList>
    </citation>
    <scope>NUCLEOTIDE SEQUENCE [LARGE SCALE GENOMIC DNA]</scope>
    <source>
        <strain evidence="4 5">DSM 105466</strain>
    </source>
</reference>
<feature type="compositionally biased region" description="Polar residues" evidence="2">
    <location>
        <begin position="1307"/>
        <end position="1316"/>
    </location>
</feature>
<accession>A0A3E2H3V1</accession>
<feature type="region of interest" description="Disordered" evidence="2">
    <location>
        <begin position="114"/>
        <end position="171"/>
    </location>
</feature>
<dbReference type="GO" id="GO:0032065">
    <property type="term" value="P:maintenance of protein location in cell cortex"/>
    <property type="evidence" value="ECO:0007669"/>
    <property type="project" value="InterPro"/>
</dbReference>
<evidence type="ECO:0000256" key="1">
    <source>
        <dbReference type="SAM" id="Coils"/>
    </source>
</evidence>
<feature type="compositionally biased region" description="Acidic residues" evidence="2">
    <location>
        <begin position="544"/>
        <end position="554"/>
    </location>
</feature>
<feature type="non-terminal residue" evidence="4">
    <location>
        <position position="2288"/>
    </location>
</feature>
<name>A0A3E2H3V1_SCYLI</name>
<dbReference type="InterPro" id="IPR053005">
    <property type="entry name" value="Nuclear_Pos-Cytoskel_Interact"/>
</dbReference>
<dbReference type="GO" id="GO:0005543">
    <property type="term" value="F:phospholipid binding"/>
    <property type="evidence" value="ECO:0007669"/>
    <property type="project" value="InterPro"/>
</dbReference>
<protein>
    <recommendedName>
        <fullName evidence="3">PH domain-containing protein</fullName>
    </recommendedName>
</protein>
<dbReference type="GO" id="GO:0005938">
    <property type="term" value="C:cell cortex"/>
    <property type="evidence" value="ECO:0007669"/>
    <property type="project" value="InterPro"/>
</dbReference>
<dbReference type="PANTHER" id="PTHR28190:SF1">
    <property type="entry name" value="NUCLEAR MIGRATION PROTEIN NUM1"/>
    <property type="match status" value="1"/>
</dbReference>
<feature type="region of interest" description="Disordered" evidence="2">
    <location>
        <begin position="1167"/>
        <end position="1188"/>
    </location>
</feature>
<feature type="region of interest" description="Disordered" evidence="2">
    <location>
        <begin position="350"/>
        <end position="398"/>
    </location>
</feature>
<feature type="compositionally biased region" description="Polar residues" evidence="2">
    <location>
        <begin position="1235"/>
        <end position="1248"/>
    </location>
</feature>
<dbReference type="GO" id="GO:0005739">
    <property type="term" value="C:mitochondrion"/>
    <property type="evidence" value="ECO:0007669"/>
    <property type="project" value="TreeGrafter"/>
</dbReference>
<feature type="domain" description="PH" evidence="3">
    <location>
        <begin position="1496"/>
        <end position="1607"/>
    </location>
</feature>
<feature type="region of interest" description="Disordered" evidence="2">
    <location>
        <begin position="1616"/>
        <end position="1684"/>
    </location>
</feature>
<feature type="compositionally biased region" description="Polar residues" evidence="2">
    <location>
        <begin position="662"/>
        <end position="679"/>
    </location>
</feature>
<feature type="coiled-coil region" evidence="1">
    <location>
        <begin position="197"/>
        <end position="294"/>
    </location>
</feature>
<dbReference type="CDD" id="cd13365">
    <property type="entry name" value="PH_PLC_plant-like"/>
    <property type="match status" value="1"/>
</dbReference>
<feature type="region of interest" description="Disordered" evidence="2">
    <location>
        <begin position="1307"/>
        <end position="1371"/>
    </location>
</feature>
<keyword evidence="5" id="KW-1185">Reference proteome</keyword>